<dbReference type="AlphaFoldDB" id="A0A0M8N5Y2"/>
<dbReference type="GO" id="GO:0012507">
    <property type="term" value="C:ER to Golgi transport vesicle membrane"/>
    <property type="evidence" value="ECO:0007669"/>
    <property type="project" value="TreeGrafter"/>
</dbReference>
<feature type="compositionally biased region" description="Pro residues" evidence="1">
    <location>
        <begin position="251"/>
        <end position="260"/>
    </location>
</feature>
<comment type="caution">
    <text evidence="2">The sequence shown here is derived from an EMBL/GenBank/DDBJ whole genome shotgun (WGS) entry which is preliminary data.</text>
</comment>
<evidence type="ECO:0000313" key="2">
    <source>
        <dbReference type="EMBL" id="KOS21344.1"/>
    </source>
</evidence>
<dbReference type="STRING" id="150374.A0A0M8N5Y2"/>
<evidence type="ECO:0000313" key="3">
    <source>
        <dbReference type="Proteomes" id="UP000053831"/>
    </source>
</evidence>
<feature type="compositionally biased region" description="Basic residues" evidence="1">
    <location>
        <begin position="283"/>
        <end position="292"/>
    </location>
</feature>
<reference evidence="2 3" key="1">
    <citation type="submission" date="2015-07" db="EMBL/GenBank/DDBJ databases">
        <title>The genome of the fungus Escovopsis weberi, a specialized disease agent of ant agriculture.</title>
        <authorList>
            <person name="de Man T.J."/>
            <person name="Stajich J.E."/>
            <person name="Kubicek C.P."/>
            <person name="Chenthamara K."/>
            <person name="Atanasova L."/>
            <person name="Druzhinina I.S."/>
            <person name="Birnbaum S."/>
            <person name="Barribeau S.M."/>
            <person name="Teiling C."/>
            <person name="Suen G."/>
            <person name="Currie C."/>
            <person name="Gerardo N.M."/>
        </authorList>
    </citation>
    <scope>NUCLEOTIDE SEQUENCE [LARGE SCALE GENOMIC DNA]</scope>
</reference>
<sequence length="300" mass="31167">MSADDETKETGNGGVLGGYEPPSTQSYGYEPPSYGTAPDTSAKDDDEDDAPKPKKKSFMDDDDDDLLATPTTQNQSRTDRDRENDELFRKAAEEDAKRATAQQASKKGWGFTSWFGGSKKEGSGSGESTPGKPIKAKLGEASSFVYDPDLKRWINKKPGAENVEAKSATPPPPKGGAPRSVSGTPPMRAFTPPPAAGRASVPPTSAPAGGLLSPAQLKPAASQEQLGPTPAMLRSASNADAANGQANGPASGPPSRPPSRPATSVSNASSIDDLLSTSGPRKPGQKKARKGGRYVDVMAK</sequence>
<organism evidence="2 3">
    <name type="scientific">Escovopsis weberi</name>
    <dbReference type="NCBI Taxonomy" id="150374"/>
    <lineage>
        <taxon>Eukaryota</taxon>
        <taxon>Fungi</taxon>
        <taxon>Dikarya</taxon>
        <taxon>Ascomycota</taxon>
        <taxon>Pezizomycotina</taxon>
        <taxon>Sordariomycetes</taxon>
        <taxon>Hypocreomycetidae</taxon>
        <taxon>Hypocreales</taxon>
        <taxon>Hypocreaceae</taxon>
        <taxon>Escovopsis</taxon>
    </lineage>
</organism>
<gene>
    <name evidence="2" type="ORF">ESCO_006730</name>
</gene>
<feature type="compositionally biased region" description="Basic and acidic residues" evidence="1">
    <location>
        <begin position="77"/>
        <end position="98"/>
    </location>
</feature>
<dbReference type="Proteomes" id="UP000053831">
    <property type="component" value="Unassembled WGS sequence"/>
</dbReference>
<dbReference type="GO" id="GO:0070971">
    <property type="term" value="C:endoplasmic reticulum exit site"/>
    <property type="evidence" value="ECO:0007669"/>
    <property type="project" value="TreeGrafter"/>
</dbReference>
<dbReference type="EMBL" id="LGSR01000011">
    <property type="protein sequence ID" value="KOS21344.1"/>
    <property type="molecule type" value="Genomic_DNA"/>
</dbReference>
<dbReference type="OrthoDB" id="8918678at2759"/>
<feature type="compositionally biased region" description="Polar residues" evidence="1">
    <location>
        <begin position="235"/>
        <end position="246"/>
    </location>
</feature>
<keyword evidence="3" id="KW-1185">Reference proteome</keyword>
<evidence type="ECO:0000256" key="1">
    <source>
        <dbReference type="SAM" id="MobiDB-lite"/>
    </source>
</evidence>
<proteinExistence type="predicted"/>
<dbReference type="PANTHER" id="PTHR13402:SF6">
    <property type="entry name" value="SECRETORY 16, ISOFORM I"/>
    <property type="match status" value="1"/>
</dbReference>
<feature type="region of interest" description="Disordered" evidence="1">
    <location>
        <begin position="1"/>
        <end position="136"/>
    </location>
</feature>
<dbReference type="PANTHER" id="PTHR13402">
    <property type="entry name" value="RGPR-RELATED"/>
    <property type="match status" value="1"/>
</dbReference>
<feature type="compositionally biased region" description="Polar residues" evidence="1">
    <location>
        <begin position="263"/>
        <end position="279"/>
    </location>
</feature>
<dbReference type="GO" id="GO:0007030">
    <property type="term" value="P:Golgi organization"/>
    <property type="evidence" value="ECO:0007669"/>
    <property type="project" value="TreeGrafter"/>
</dbReference>
<protein>
    <submittedName>
        <fullName evidence="2">COPII coat assembly protein SEC16</fullName>
    </submittedName>
</protein>
<dbReference type="GO" id="GO:0070973">
    <property type="term" value="P:protein localization to endoplasmic reticulum exit site"/>
    <property type="evidence" value="ECO:0007669"/>
    <property type="project" value="TreeGrafter"/>
</dbReference>
<name>A0A0M8N5Y2_ESCWE</name>
<feature type="region of interest" description="Disordered" evidence="1">
    <location>
        <begin position="157"/>
        <end position="300"/>
    </location>
</feature>
<accession>A0A0M8N5Y2</accession>